<protein>
    <submittedName>
        <fullName evidence="2">Uncharacterized protein</fullName>
    </submittedName>
</protein>
<comment type="caution">
    <text evidence="2">The sequence shown here is derived from an EMBL/GenBank/DDBJ whole genome shotgun (WGS) entry which is preliminary data.</text>
</comment>
<name>A0A918SC83_9FLAO</name>
<keyword evidence="3" id="KW-1185">Reference proteome</keyword>
<dbReference type="EMBL" id="BMXB01000004">
    <property type="protein sequence ID" value="GHA34442.1"/>
    <property type="molecule type" value="Genomic_DNA"/>
</dbReference>
<evidence type="ECO:0000313" key="3">
    <source>
        <dbReference type="Proteomes" id="UP000610456"/>
    </source>
</evidence>
<evidence type="ECO:0000256" key="1">
    <source>
        <dbReference type="SAM" id="MobiDB-lite"/>
    </source>
</evidence>
<organism evidence="2 3">
    <name type="scientific">Salinimicrobium marinum</name>
    <dbReference type="NCBI Taxonomy" id="680283"/>
    <lineage>
        <taxon>Bacteria</taxon>
        <taxon>Pseudomonadati</taxon>
        <taxon>Bacteroidota</taxon>
        <taxon>Flavobacteriia</taxon>
        <taxon>Flavobacteriales</taxon>
        <taxon>Flavobacteriaceae</taxon>
        <taxon>Salinimicrobium</taxon>
    </lineage>
</organism>
<reference evidence="2" key="2">
    <citation type="submission" date="2020-09" db="EMBL/GenBank/DDBJ databases">
        <authorList>
            <person name="Sun Q."/>
            <person name="Kim S."/>
        </authorList>
    </citation>
    <scope>NUCLEOTIDE SEQUENCE</scope>
    <source>
        <strain evidence="2">KCTC 12719</strain>
    </source>
</reference>
<dbReference type="Proteomes" id="UP000610456">
    <property type="component" value="Unassembled WGS sequence"/>
</dbReference>
<proteinExistence type="predicted"/>
<accession>A0A918SC83</accession>
<sequence>MFAVACFYSCEPEELPQDEILENPVELPTEPVGDTGNEGDVYDKKDPKN</sequence>
<gene>
    <name evidence="2" type="ORF">GCM10007103_14840</name>
</gene>
<dbReference type="AlphaFoldDB" id="A0A918SC83"/>
<reference evidence="2" key="1">
    <citation type="journal article" date="2014" name="Int. J. Syst. Evol. Microbiol.">
        <title>Complete genome sequence of Corynebacterium casei LMG S-19264T (=DSM 44701T), isolated from a smear-ripened cheese.</title>
        <authorList>
            <consortium name="US DOE Joint Genome Institute (JGI-PGF)"/>
            <person name="Walter F."/>
            <person name="Albersmeier A."/>
            <person name="Kalinowski J."/>
            <person name="Ruckert C."/>
        </authorList>
    </citation>
    <scope>NUCLEOTIDE SEQUENCE</scope>
    <source>
        <strain evidence="2">KCTC 12719</strain>
    </source>
</reference>
<feature type="region of interest" description="Disordered" evidence="1">
    <location>
        <begin position="17"/>
        <end position="49"/>
    </location>
</feature>
<evidence type="ECO:0000313" key="2">
    <source>
        <dbReference type="EMBL" id="GHA34442.1"/>
    </source>
</evidence>